<dbReference type="PROSITE" id="PS50887">
    <property type="entry name" value="GGDEF"/>
    <property type="match status" value="1"/>
</dbReference>
<dbReference type="HOGENOM" id="CLU_000445_70_44_4"/>
<sequence length="1034" mass="114594">MPSSPRPGAPHQQRGPHALLPEAMPFIRQRIGALVRLNHHVPIWLLAALVFAAVWLHTFRLINDDRAKAMGGAENEIVNLARIGQEHAERIFYSVDQTLRLVRSEYQEHSGGLDLGTMRVEGVFDERTIRQVSIVDASGILRLSSLPLSDHRDVSDRDYFKAQREAASDTLFISKPEFDLAYGVWSVRVSRRIVGNDGEFAGVVVVSLDPTYFTRFYGELQLGHEGVAALYGLTGSLLARKTAHTETFTGNAVSSPVFARIARGDTSGTLTFQAQTDGIERLYHFKQLASYPVLVLVGLASKDVFAQQEDTLQHRVWEAVILSVLLLVLGVLLSWYVVIRRRHSTAQRQALVQLQSLTHHVPGVVFQYLLRPDGSSCFPFASAGLHKIFRLSPEAVAQDAAPLFALMHPDDAAGVAASIQASSRALTPWVDEYRVKFGDGTVRWLSSKAAPQKLDDGSVLWHGFVSDVTAHKQAEESLITLSAAVEQSPVSIVISDPRGLIEYVNPMFEQVSGYRRAEVMGQNPRILSSHEKSEDEYREMWATLLAGDIWHGEFHSRRKDGSLFWEQAAIAPIFDDHGRPIHYLAIKEDITKRKAAEAEIEHLAFYDLLTGLPNRRLLNDRLQQVLAVGTRSRRHGALLFIDLDNFKNLNDTQGHEQGDVLLQQVAQRLNFCVRECDTVARLGGDDFVVMLQDLSEQQTEAATQAEGVGQKILDALHQPYPFGHFTHHGSASVGVALFNASQDTVEELLKRADLALYQAKDAGRNTLRFFDPDMQAVISARAEMEADMRLGLQENQFLLYYQPQVNHAGRLIGVEALVRWQHPLRGLVAPAHFIPLAEDTGLILPLGQWVMEAACRQLQLWRTQAHTAQLTIAVNVSALQFHGESFVSDVLATLARTGAPADRLKLELTESLLVKDVDGVIAKMVALKAHGVGFSLDDFGTGYSSLSYLKRLPLDQIKIDQSFVSDALSNPKDAALVRATVAMGRGLGMMVIAEGVETQMQRDFLEGEGCLNFQGYFFGRPVPVAELACFLVAE</sequence>
<evidence type="ECO:0000259" key="13">
    <source>
        <dbReference type="PROSITE" id="PS50887"/>
    </source>
</evidence>
<dbReference type="GO" id="GO:0005524">
    <property type="term" value="F:ATP binding"/>
    <property type="evidence" value="ECO:0007669"/>
    <property type="project" value="UniProtKB-KW"/>
</dbReference>
<dbReference type="Proteomes" id="UP000008332">
    <property type="component" value="Chromosome"/>
</dbReference>
<keyword evidence="15" id="KW-1185">Reference proteome</keyword>
<feature type="domain" description="PAC" evidence="11">
    <location>
        <begin position="550"/>
        <end position="602"/>
    </location>
</feature>
<name>Q21WS3_ALBFT</name>
<dbReference type="PROSITE" id="PS50883">
    <property type="entry name" value="EAL"/>
    <property type="match status" value="1"/>
</dbReference>
<comment type="catalytic activity">
    <reaction evidence="8">
        <text>3',3'-c-di-GMP + H2O = 5'-phosphoguanylyl(3'-&gt;5')guanosine + H(+)</text>
        <dbReference type="Rhea" id="RHEA:24902"/>
        <dbReference type="ChEBI" id="CHEBI:15377"/>
        <dbReference type="ChEBI" id="CHEBI:15378"/>
        <dbReference type="ChEBI" id="CHEBI:58754"/>
        <dbReference type="ChEBI" id="CHEBI:58805"/>
        <dbReference type="EC" id="3.1.4.52"/>
    </reaction>
    <physiologicalReaction direction="left-to-right" evidence="8">
        <dbReference type="Rhea" id="RHEA:24903"/>
    </physiologicalReaction>
</comment>
<dbReference type="InterPro" id="IPR000160">
    <property type="entry name" value="GGDEF_dom"/>
</dbReference>
<dbReference type="PROSITE" id="PS50113">
    <property type="entry name" value="PAC"/>
    <property type="match status" value="2"/>
</dbReference>
<dbReference type="SUPFAM" id="SSF103190">
    <property type="entry name" value="Sensory domain-like"/>
    <property type="match status" value="1"/>
</dbReference>
<dbReference type="FunFam" id="3.30.70.270:FF:000001">
    <property type="entry name" value="Diguanylate cyclase domain protein"/>
    <property type="match status" value="1"/>
</dbReference>
<dbReference type="Gene3D" id="3.30.70.270">
    <property type="match status" value="1"/>
</dbReference>
<evidence type="ECO:0000256" key="4">
    <source>
        <dbReference type="ARBA" id="ARBA00022741"/>
    </source>
</evidence>
<dbReference type="SUPFAM" id="SSF55785">
    <property type="entry name" value="PYP-like sensor domain (PAS domain)"/>
    <property type="match status" value="2"/>
</dbReference>
<evidence type="ECO:0000259" key="11">
    <source>
        <dbReference type="PROSITE" id="PS50113"/>
    </source>
</evidence>
<dbReference type="InterPro" id="IPR052155">
    <property type="entry name" value="Biofilm_reg_signaling"/>
</dbReference>
<dbReference type="eggNOG" id="COG5001">
    <property type="taxonomic scope" value="Bacteria"/>
</dbReference>
<dbReference type="Pfam" id="PF00990">
    <property type="entry name" value="GGDEF"/>
    <property type="match status" value="1"/>
</dbReference>
<evidence type="ECO:0000256" key="3">
    <source>
        <dbReference type="ARBA" id="ARBA00022679"/>
    </source>
</evidence>
<dbReference type="PANTHER" id="PTHR44757:SF2">
    <property type="entry name" value="BIOFILM ARCHITECTURE MAINTENANCE PROTEIN MBAA"/>
    <property type="match status" value="1"/>
</dbReference>
<evidence type="ECO:0000256" key="1">
    <source>
        <dbReference type="ARBA" id="ARBA00004370"/>
    </source>
</evidence>
<dbReference type="GO" id="GO:0016301">
    <property type="term" value="F:kinase activity"/>
    <property type="evidence" value="ECO:0007669"/>
    <property type="project" value="UniProtKB-KW"/>
</dbReference>
<dbReference type="InterPro" id="IPR013655">
    <property type="entry name" value="PAS_fold_3"/>
</dbReference>
<dbReference type="InterPro" id="IPR001610">
    <property type="entry name" value="PAC"/>
</dbReference>
<keyword evidence="3" id="KW-0808">Transferase</keyword>
<dbReference type="CDD" id="cd01949">
    <property type="entry name" value="GGDEF"/>
    <property type="match status" value="1"/>
</dbReference>
<dbReference type="Pfam" id="PF22588">
    <property type="entry name" value="dCache_1_like"/>
    <property type="match status" value="1"/>
</dbReference>
<feature type="transmembrane region" description="Helical" evidence="9">
    <location>
        <begin position="316"/>
        <end position="338"/>
    </location>
</feature>
<dbReference type="STRING" id="338969.Rfer_2055"/>
<feature type="domain" description="PAC" evidence="11">
    <location>
        <begin position="429"/>
        <end position="480"/>
    </location>
</feature>
<keyword evidence="9" id="KW-0812">Transmembrane</keyword>
<protein>
    <submittedName>
        <fullName evidence="14">Diguanylate cyclase/phosphodiesterase with PAS/PAC sensor(S)</fullName>
    </submittedName>
</protein>
<dbReference type="OrthoDB" id="9813903at2"/>
<dbReference type="GO" id="GO:0000160">
    <property type="term" value="P:phosphorelay signal transduction system"/>
    <property type="evidence" value="ECO:0007669"/>
    <property type="project" value="UniProtKB-KW"/>
</dbReference>
<dbReference type="InterPro" id="IPR029151">
    <property type="entry name" value="Sensor-like_sf"/>
</dbReference>
<dbReference type="GO" id="GO:0071732">
    <property type="term" value="P:cellular response to nitric oxide"/>
    <property type="evidence" value="ECO:0007669"/>
    <property type="project" value="UniProtKB-ARBA"/>
</dbReference>
<dbReference type="InterPro" id="IPR054327">
    <property type="entry name" value="His-kinase-like_sensor"/>
</dbReference>
<keyword evidence="9" id="KW-1133">Transmembrane helix</keyword>
<dbReference type="SUPFAM" id="SSF141868">
    <property type="entry name" value="EAL domain-like"/>
    <property type="match status" value="1"/>
</dbReference>
<dbReference type="EMBL" id="CP000267">
    <property type="protein sequence ID" value="ABD69780.1"/>
    <property type="molecule type" value="Genomic_DNA"/>
</dbReference>
<proteinExistence type="predicted"/>
<dbReference type="CDD" id="cd01948">
    <property type="entry name" value="EAL"/>
    <property type="match status" value="1"/>
</dbReference>
<dbReference type="SMART" id="SM00052">
    <property type="entry name" value="EAL"/>
    <property type="match status" value="1"/>
</dbReference>
<dbReference type="Pfam" id="PF13426">
    <property type="entry name" value="PAS_9"/>
    <property type="match status" value="1"/>
</dbReference>
<feature type="domain" description="EAL" evidence="12">
    <location>
        <begin position="781"/>
        <end position="1034"/>
    </location>
</feature>
<dbReference type="InterPro" id="IPR043128">
    <property type="entry name" value="Rev_trsase/Diguanyl_cyclase"/>
</dbReference>
<dbReference type="PROSITE" id="PS50112">
    <property type="entry name" value="PAS"/>
    <property type="match status" value="1"/>
</dbReference>
<dbReference type="CDD" id="cd00130">
    <property type="entry name" value="PAS"/>
    <property type="match status" value="2"/>
</dbReference>
<evidence type="ECO:0000313" key="14">
    <source>
        <dbReference type="EMBL" id="ABD69780.1"/>
    </source>
</evidence>
<evidence type="ECO:0000256" key="9">
    <source>
        <dbReference type="SAM" id="Phobius"/>
    </source>
</evidence>
<dbReference type="CDD" id="cd12915">
    <property type="entry name" value="PDC2_DGC_like"/>
    <property type="match status" value="1"/>
</dbReference>
<dbReference type="InterPro" id="IPR001633">
    <property type="entry name" value="EAL_dom"/>
</dbReference>
<dbReference type="Pfam" id="PF08447">
    <property type="entry name" value="PAS_3"/>
    <property type="match status" value="1"/>
</dbReference>
<dbReference type="SMART" id="SM00086">
    <property type="entry name" value="PAC"/>
    <property type="match status" value="2"/>
</dbReference>
<keyword evidence="2" id="KW-0597">Phosphoprotein</keyword>
<feature type="transmembrane region" description="Helical" evidence="9">
    <location>
        <begin position="43"/>
        <end position="62"/>
    </location>
</feature>
<dbReference type="GO" id="GO:0016020">
    <property type="term" value="C:membrane"/>
    <property type="evidence" value="ECO:0007669"/>
    <property type="project" value="UniProtKB-SubCell"/>
</dbReference>
<dbReference type="SMART" id="SM00267">
    <property type="entry name" value="GGDEF"/>
    <property type="match status" value="1"/>
</dbReference>
<dbReference type="Pfam" id="PF00563">
    <property type="entry name" value="EAL"/>
    <property type="match status" value="1"/>
</dbReference>
<dbReference type="FunFam" id="3.20.20.450:FF:000001">
    <property type="entry name" value="Cyclic di-GMP phosphodiesterase yahA"/>
    <property type="match status" value="1"/>
</dbReference>
<dbReference type="SMART" id="SM00091">
    <property type="entry name" value="PAS"/>
    <property type="match status" value="2"/>
</dbReference>
<dbReference type="Gene3D" id="3.20.20.450">
    <property type="entry name" value="EAL domain"/>
    <property type="match status" value="1"/>
</dbReference>
<dbReference type="Gene3D" id="3.30.450.20">
    <property type="entry name" value="PAS domain"/>
    <property type="match status" value="4"/>
</dbReference>
<dbReference type="SUPFAM" id="SSF55073">
    <property type="entry name" value="Nucleotide cyclase"/>
    <property type="match status" value="1"/>
</dbReference>
<feature type="domain" description="PAS" evidence="10">
    <location>
        <begin position="477"/>
        <end position="548"/>
    </location>
</feature>
<comment type="subcellular location">
    <subcellularLocation>
        <location evidence="1">Membrane</location>
    </subcellularLocation>
</comment>
<evidence type="ECO:0000259" key="10">
    <source>
        <dbReference type="PROSITE" id="PS50112"/>
    </source>
</evidence>
<dbReference type="CDD" id="cd12914">
    <property type="entry name" value="PDC1_DGC_like"/>
    <property type="match status" value="1"/>
</dbReference>
<dbReference type="KEGG" id="rfr:Rfer_2055"/>
<keyword evidence="6" id="KW-0067">ATP-binding</keyword>
<dbReference type="eggNOG" id="COG2202">
    <property type="taxonomic scope" value="Bacteria"/>
</dbReference>
<dbReference type="InterPro" id="IPR029787">
    <property type="entry name" value="Nucleotide_cyclase"/>
</dbReference>
<gene>
    <name evidence="14" type="ordered locus">Rfer_2055</name>
</gene>
<dbReference type="NCBIfam" id="TIGR00229">
    <property type="entry name" value="sensory_box"/>
    <property type="match status" value="1"/>
</dbReference>
<dbReference type="InterPro" id="IPR000014">
    <property type="entry name" value="PAS"/>
</dbReference>
<accession>Q21WS3</accession>
<keyword evidence="9" id="KW-0472">Membrane</keyword>
<dbReference type="InterPro" id="IPR000700">
    <property type="entry name" value="PAS-assoc_C"/>
</dbReference>
<dbReference type="GO" id="GO:0071111">
    <property type="term" value="F:cyclic-guanylate-specific phosphodiesterase activity"/>
    <property type="evidence" value="ECO:0007669"/>
    <property type="project" value="UniProtKB-EC"/>
</dbReference>
<evidence type="ECO:0000256" key="7">
    <source>
        <dbReference type="ARBA" id="ARBA00023012"/>
    </source>
</evidence>
<feature type="domain" description="GGDEF" evidence="13">
    <location>
        <begin position="634"/>
        <end position="772"/>
    </location>
</feature>
<dbReference type="InterPro" id="IPR035965">
    <property type="entry name" value="PAS-like_dom_sf"/>
</dbReference>
<dbReference type="InterPro" id="IPR035919">
    <property type="entry name" value="EAL_sf"/>
</dbReference>
<dbReference type="PANTHER" id="PTHR44757">
    <property type="entry name" value="DIGUANYLATE CYCLASE DGCP"/>
    <property type="match status" value="1"/>
</dbReference>
<evidence type="ECO:0000256" key="6">
    <source>
        <dbReference type="ARBA" id="ARBA00022840"/>
    </source>
</evidence>
<evidence type="ECO:0000259" key="12">
    <source>
        <dbReference type="PROSITE" id="PS50883"/>
    </source>
</evidence>
<reference evidence="15" key="1">
    <citation type="submission" date="2006-02" db="EMBL/GenBank/DDBJ databases">
        <title>Complete sequence of chromosome of Rhodoferax ferrireducens DSM 15236.</title>
        <authorList>
            <person name="Copeland A."/>
            <person name="Lucas S."/>
            <person name="Lapidus A."/>
            <person name="Barry K."/>
            <person name="Detter J.C."/>
            <person name="Glavina del Rio T."/>
            <person name="Hammon N."/>
            <person name="Israni S."/>
            <person name="Pitluck S."/>
            <person name="Brettin T."/>
            <person name="Bruce D."/>
            <person name="Han C."/>
            <person name="Tapia R."/>
            <person name="Gilna P."/>
            <person name="Kiss H."/>
            <person name="Schmutz J."/>
            <person name="Larimer F."/>
            <person name="Land M."/>
            <person name="Kyrpides N."/>
            <person name="Ivanova N."/>
            <person name="Richardson P."/>
        </authorList>
    </citation>
    <scope>NUCLEOTIDE SEQUENCE [LARGE SCALE GENOMIC DNA]</scope>
    <source>
        <strain evidence="15">ATCC BAA-621 / DSM 15236 / T118</strain>
    </source>
</reference>
<dbReference type="AlphaFoldDB" id="Q21WS3"/>
<evidence type="ECO:0000256" key="5">
    <source>
        <dbReference type="ARBA" id="ARBA00022777"/>
    </source>
</evidence>
<organism evidence="14 15">
    <name type="scientific">Albidiferax ferrireducens (strain ATCC BAA-621 / DSM 15236 / T118)</name>
    <name type="common">Rhodoferax ferrireducens</name>
    <dbReference type="NCBI Taxonomy" id="338969"/>
    <lineage>
        <taxon>Bacteria</taxon>
        <taxon>Pseudomonadati</taxon>
        <taxon>Pseudomonadota</taxon>
        <taxon>Betaproteobacteria</taxon>
        <taxon>Burkholderiales</taxon>
        <taxon>Comamonadaceae</taxon>
        <taxon>Rhodoferax</taxon>
    </lineage>
</organism>
<evidence type="ECO:0000256" key="2">
    <source>
        <dbReference type="ARBA" id="ARBA00022553"/>
    </source>
</evidence>
<dbReference type="NCBIfam" id="TIGR00254">
    <property type="entry name" value="GGDEF"/>
    <property type="match status" value="1"/>
</dbReference>
<evidence type="ECO:0000256" key="8">
    <source>
        <dbReference type="ARBA" id="ARBA00051114"/>
    </source>
</evidence>
<keyword evidence="7" id="KW-0902">Two-component regulatory system</keyword>
<evidence type="ECO:0000313" key="15">
    <source>
        <dbReference type="Proteomes" id="UP000008332"/>
    </source>
</evidence>
<keyword evidence="5" id="KW-0418">Kinase</keyword>
<keyword evidence="4" id="KW-0547">Nucleotide-binding</keyword>